<organism evidence="1 2">
    <name type="scientific">Neolentinus lepideus HHB14362 ss-1</name>
    <dbReference type="NCBI Taxonomy" id="1314782"/>
    <lineage>
        <taxon>Eukaryota</taxon>
        <taxon>Fungi</taxon>
        <taxon>Dikarya</taxon>
        <taxon>Basidiomycota</taxon>
        <taxon>Agaricomycotina</taxon>
        <taxon>Agaricomycetes</taxon>
        <taxon>Gloeophyllales</taxon>
        <taxon>Gloeophyllaceae</taxon>
        <taxon>Neolentinus</taxon>
    </lineage>
</organism>
<evidence type="ECO:0000313" key="2">
    <source>
        <dbReference type="Proteomes" id="UP000076761"/>
    </source>
</evidence>
<dbReference type="AlphaFoldDB" id="A0A165PQG6"/>
<evidence type="ECO:0008006" key="3">
    <source>
        <dbReference type="Google" id="ProtNLM"/>
    </source>
</evidence>
<reference evidence="1 2" key="1">
    <citation type="journal article" date="2016" name="Mol. Biol. Evol.">
        <title>Comparative Genomics of Early-Diverging Mushroom-Forming Fungi Provides Insights into the Origins of Lignocellulose Decay Capabilities.</title>
        <authorList>
            <person name="Nagy L.G."/>
            <person name="Riley R."/>
            <person name="Tritt A."/>
            <person name="Adam C."/>
            <person name="Daum C."/>
            <person name="Floudas D."/>
            <person name="Sun H."/>
            <person name="Yadav J.S."/>
            <person name="Pangilinan J."/>
            <person name="Larsson K.H."/>
            <person name="Matsuura K."/>
            <person name="Barry K."/>
            <person name="Labutti K."/>
            <person name="Kuo R."/>
            <person name="Ohm R.A."/>
            <person name="Bhattacharya S.S."/>
            <person name="Shirouzu T."/>
            <person name="Yoshinaga Y."/>
            <person name="Martin F.M."/>
            <person name="Grigoriev I.V."/>
            <person name="Hibbett D.S."/>
        </authorList>
    </citation>
    <scope>NUCLEOTIDE SEQUENCE [LARGE SCALE GENOMIC DNA]</scope>
    <source>
        <strain evidence="1 2">HHB14362 ss-1</strain>
    </source>
</reference>
<proteinExistence type="predicted"/>
<protein>
    <recommendedName>
        <fullName evidence="3">Ricin B lectin domain-containing protein</fullName>
    </recommendedName>
</protein>
<accession>A0A165PQG6</accession>
<keyword evidence="2" id="KW-1185">Reference proteome</keyword>
<dbReference type="InParanoid" id="A0A165PQG6"/>
<evidence type="ECO:0000313" key="1">
    <source>
        <dbReference type="EMBL" id="KZT21357.1"/>
    </source>
</evidence>
<dbReference type="EMBL" id="KV425607">
    <property type="protein sequence ID" value="KZT21357.1"/>
    <property type="molecule type" value="Genomic_DNA"/>
</dbReference>
<gene>
    <name evidence="1" type="ORF">NEOLEDRAFT_754776</name>
</gene>
<sequence>MDPASGYTVDDGCYQIVNIATGDAAACSSAEDSSPLRMLIESSMTPVEDSSHDHAVGEIGMKWMIKGSGGDKYAIYTWIDKKRMLCTVQTGQKGVIITDHYQRNVYPRWKIRRAEPESSGTSEMSYWISPADQTRESNLFWSIDKKNENSLVTLSAENTDSSRWRLVKFPIYIITNVMYKSVAFLKNSDNTEPLSTSYDNRDDGAKVLVQKISL</sequence>
<name>A0A165PQG6_9AGAM</name>
<dbReference type="Proteomes" id="UP000076761">
    <property type="component" value="Unassembled WGS sequence"/>
</dbReference>